<dbReference type="AlphaFoldDB" id="A0A2P2MKX5"/>
<name>A0A2P2MKX5_RHIMU</name>
<protein>
    <submittedName>
        <fullName evidence="1">Uncharacterized protein</fullName>
    </submittedName>
</protein>
<organism evidence="1">
    <name type="scientific">Rhizophora mucronata</name>
    <name type="common">Asiatic mangrove</name>
    <dbReference type="NCBI Taxonomy" id="61149"/>
    <lineage>
        <taxon>Eukaryota</taxon>
        <taxon>Viridiplantae</taxon>
        <taxon>Streptophyta</taxon>
        <taxon>Embryophyta</taxon>
        <taxon>Tracheophyta</taxon>
        <taxon>Spermatophyta</taxon>
        <taxon>Magnoliopsida</taxon>
        <taxon>eudicotyledons</taxon>
        <taxon>Gunneridae</taxon>
        <taxon>Pentapetalae</taxon>
        <taxon>rosids</taxon>
        <taxon>fabids</taxon>
        <taxon>Malpighiales</taxon>
        <taxon>Rhizophoraceae</taxon>
        <taxon>Rhizophora</taxon>
    </lineage>
</organism>
<sequence>MFCSFSCCDELVLSNGNTCCD</sequence>
<accession>A0A2P2MKX5</accession>
<dbReference type="EMBL" id="GGEC01050394">
    <property type="protein sequence ID" value="MBX30878.1"/>
    <property type="molecule type" value="Transcribed_RNA"/>
</dbReference>
<evidence type="ECO:0000313" key="1">
    <source>
        <dbReference type="EMBL" id="MBX30878.1"/>
    </source>
</evidence>
<reference evidence="1" key="1">
    <citation type="submission" date="2018-02" db="EMBL/GenBank/DDBJ databases">
        <title>Rhizophora mucronata_Transcriptome.</title>
        <authorList>
            <person name="Meera S.P."/>
            <person name="Sreeshan A."/>
            <person name="Augustine A."/>
        </authorList>
    </citation>
    <scope>NUCLEOTIDE SEQUENCE</scope>
    <source>
        <tissue evidence="1">Leaf</tissue>
    </source>
</reference>
<proteinExistence type="predicted"/>